<dbReference type="Proteomes" id="UP000078542">
    <property type="component" value="Unassembled WGS sequence"/>
</dbReference>
<gene>
    <name evidence="3" type="ORF">ALC62_11910</name>
</gene>
<dbReference type="InterPro" id="IPR036291">
    <property type="entry name" value="NAD(P)-bd_dom_sf"/>
</dbReference>
<dbReference type="STRING" id="456900.A0A195CBN8"/>
<dbReference type="OrthoDB" id="294295at2759"/>
<dbReference type="Pfam" id="PF00106">
    <property type="entry name" value="adh_short"/>
    <property type="match status" value="1"/>
</dbReference>
<organism evidence="3 4">
    <name type="scientific">Cyphomyrmex costatus</name>
    <dbReference type="NCBI Taxonomy" id="456900"/>
    <lineage>
        <taxon>Eukaryota</taxon>
        <taxon>Metazoa</taxon>
        <taxon>Ecdysozoa</taxon>
        <taxon>Arthropoda</taxon>
        <taxon>Hexapoda</taxon>
        <taxon>Insecta</taxon>
        <taxon>Pterygota</taxon>
        <taxon>Neoptera</taxon>
        <taxon>Endopterygota</taxon>
        <taxon>Hymenoptera</taxon>
        <taxon>Apocrita</taxon>
        <taxon>Aculeata</taxon>
        <taxon>Formicoidea</taxon>
        <taxon>Formicidae</taxon>
        <taxon>Myrmicinae</taxon>
        <taxon>Cyphomyrmex</taxon>
    </lineage>
</organism>
<accession>A0A195CBN8</accession>
<dbReference type="SUPFAM" id="SSF51735">
    <property type="entry name" value="NAD(P)-binding Rossmann-fold domains"/>
    <property type="match status" value="1"/>
</dbReference>
<sequence>MNSMEKVYGSGWAAWLRKHSIALQIGTTISCNVAYLMDAGHTRKAATLSMILLGGVSLYCFFSRRRKINARDLIVITGCNSGLGYSLAMHCRAKGATVLAGLRQIPTVPNSSAIEDLKKQGVIVHHVEITDEQSVRDFREKVKELLEERQLVLRALINNAGVMVFGEFEWQTQKLAEYQVGVNLLGTMRVTRELMPILRENRSRLIVISSHCADQSLPGISIYGATKAALHAWTTSLRVEVGKYGIEVVSFIPGGFVLESNIMKRQRLHFDEMRRHMSEEVQQYYGNYFTRYTEYFSMPSLTENRDNPKIVSDPRIYEIFDNALLNVYPSTIYRCESWRYFFYRILFKSTPTFIRDRLVQRFVIIPPWKADEK</sequence>
<dbReference type="EMBL" id="KQ978068">
    <property type="protein sequence ID" value="KYM97616.1"/>
    <property type="molecule type" value="Genomic_DNA"/>
</dbReference>
<name>A0A195CBN8_9HYME</name>
<reference evidence="3 4" key="1">
    <citation type="submission" date="2016-03" db="EMBL/GenBank/DDBJ databases">
        <title>Cyphomyrmex costatus WGS genome.</title>
        <authorList>
            <person name="Nygaard S."/>
            <person name="Hu H."/>
            <person name="Boomsma J."/>
            <person name="Zhang G."/>
        </authorList>
    </citation>
    <scope>NUCLEOTIDE SEQUENCE [LARGE SCALE GENOMIC DNA]</scope>
    <source>
        <strain evidence="3">MS0001</strain>
        <tissue evidence="3">Whole body</tissue>
    </source>
</reference>
<dbReference type="PANTHER" id="PTHR43313:SF36">
    <property type="entry name" value="D-BETA-HYDROXYBUTYRATE DEHYDROGENASE, MITOCHONDRIAL"/>
    <property type="match status" value="1"/>
</dbReference>
<proteinExistence type="predicted"/>
<keyword evidence="4" id="KW-1185">Reference proteome</keyword>
<dbReference type="PROSITE" id="PS00061">
    <property type="entry name" value="ADH_SHORT"/>
    <property type="match status" value="1"/>
</dbReference>
<keyword evidence="1" id="KW-0560">Oxidoreductase</keyword>
<dbReference type="Gene3D" id="3.40.50.720">
    <property type="entry name" value="NAD(P)-binding Rossmann-like Domain"/>
    <property type="match status" value="1"/>
</dbReference>
<evidence type="ECO:0000256" key="1">
    <source>
        <dbReference type="ARBA" id="ARBA00023002"/>
    </source>
</evidence>
<dbReference type="AlphaFoldDB" id="A0A195CBN8"/>
<dbReference type="GO" id="GO:0008202">
    <property type="term" value="P:steroid metabolic process"/>
    <property type="evidence" value="ECO:0007669"/>
    <property type="project" value="TreeGrafter"/>
</dbReference>
<dbReference type="KEGG" id="ccoa:108778400"/>
<dbReference type="GO" id="GO:0016491">
    <property type="term" value="F:oxidoreductase activity"/>
    <property type="evidence" value="ECO:0007669"/>
    <property type="project" value="UniProtKB-KW"/>
</dbReference>
<evidence type="ECO:0000313" key="3">
    <source>
        <dbReference type="EMBL" id="KYM97616.1"/>
    </source>
</evidence>
<dbReference type="PROSITE" id="PS51257">
    <property type="entry name" value="PROKAR_LIPOPROTEIN"/>
    <property type="match status" value="1"/>
</dbReference>
<dbReference type="PRINTS" id="PR00081">
    <property type="entry name" value="GDHRDH"/>
</dbReference>
<evidence type="ECO:0000256" key="2">
    <source>
        <dbReference type="SAM" id="Phobius"/>
    </source>
</evidence>
<keyword evidence="2" id="KW-1133">Transmembrane helix</keyword>
<dbReference type="PANTHER" id="PTHR43313">
    <property type="entry name" value="SHORT-CHAIN DEHYDROGENASE/REDUCTASE FAMILY 9C"/>
    <property type="match status" value="1"/>
</dbReference>
<evidence type="ECO:0000313" key="4">
    <source>
        <dbReference type="Proteomes" id="UP000078542"/>
    </source>
</evidence>
<dbReference type="InterPro" id="IPR002347">
    <property type="entry name" value="SDR_fam"/>
</dbReference>
<dbReference type="InterPro" id="IPR020904">
    <property type="entry name" value="Sc_DH/Rdtase_CS"/>
</dbReference>
<protein>
    <submittedName>
        <fullName evidence="3">Estradiol 17-beta-dehydrogenase 2</fullName>
    </submittedName>
</protein>
<feature type="transmembrane region" description="Helical" evidence="2">
    <location>
        <begin position="45"/>
        <end position="62"/>
    </location>
</feature>
<keyword evidence="2" id="KW-0812">Transmembrane</keyword>
<keyword evidence="2" id="KW-0472">Membrane</keyword>